<dbReference type="AlphaFoldDB" id="A0AAW8EF84"/>
<dbReference type="Gene3D" id="1.10.3290.10">
    <property type="entry name" value="Fido-like domain"/>
    <property type="match status" value="1"/>
</dbReference>
<dbReference type="PANTHER" id="PTHR13504:SF38">
    <property type="entry name" value="FIDO DOMAIN-CONTAINING PROTEIN"/>
    <property type="match status" value="1"/>
</dbReference>
<evidence type="ECO:0000256" key="2">
    <source>
        <dbReference type="PIRSR" id="PIRSR640198-2"/>
    </source>
</evidence>
<dbReference type="GO" id="GO:0005524">
    <property type="term" value="F:ATP binding"/>
    <property type="evidence" value="ECO:0007669"/>
    <property type="project" value="UniProtKB-KW"/>
</dbReference>
<feature type="domain" description="Fido" evidence="3">
    <location>
        <begin position="368"/>
        <end position="512"/>
    </location>
</feature>
<dbReference type="RefSeq" id="WP_062363116.1">
    <property type="nucleotide sequence ID" value="NZ_CAIGKF010000005.1"/>
</dbReference>
<feature type="binding site" evidence="2">
    <location>
        <begin position="458"/>
        <end position="465"/>
    </location>
    <ligand>
        <name>ATP</name>
        <dbReference type="ChEBI" id="CHEBI:30616"/>
    </ligand>
</feature>
<protein>
    <recommendedName>
        <fullName evidence="3">Fido domain-containing protein</fullName>
    </recommendedName>
</protein>
<organism evidence="4 5">
    <name type="scientific">Variovorax paradoxus</name>
    <dbReference type="NCBI Taxonomy" id="34073"/>
    <lineage>
        <taxon>Bacteria</taxon>
        <taxon>Pseudomonadati</taxon>
        <taxon>Pseudomonadota</taxon>
        <taxon>Betaproteobacteria</taxon>
        <taxon>Burkholderiales</taxon>
        <taxon>Comamonadaceae</taxon>
        <taxon>Variovorax</taxon>
    </lineage>
</organism>
<dbReference type="InterPro" id="IPR003812">
    <property type="entry name" value="Fido"/>
</dbReference>
<dbReference type="PROSITE" id="PS51459">
    <property type="entry name" value="FIDO"/>
    <property type="match status" value="1"/>
</dbReference>
<evidence type="ECO:0000313" key="5">
    <source>
        <dbReference type="Proteomes" id="UP001224845"/>
    </source>
</evidence>
<feature type="active site" evidence="1">
    <location>
        <position position="454"/>
    </location>
</feature>
<accession>A0AAW8EF84</accession>
<dbReference type="EMBL" id="JAUSRV010000005">
    <property type="protein sequence ID" value="MDP9971125.1"/>
    <property type="molecule type" value="Genomic_DNA"/>
</dbReference>
<evidence type="ECO:0000313" key="4">
    <source>
        <dbReference type="EMBL" id="MDP9971125.1"/>
    </source>
</evidence>
<keyword evidence="2" id="KW-0067">ATP-binding</keyword>
<dbReference type="Proteomes" id="UP001224845">
    <property type="component" value="Unassembled WGS sequence"/>
</dbReference>
<keyword evidence="2" id="KW-0547">Nucleotide-binding</keyword>
<dbReference type="InterPro" id="IPR040198">
    <property type="entry name" value="Fido_containing"/>
</dbReference>
<proteinExistence type="predicted"/>
<reference evidence="4" key="1">
    <citation type="submission" date="2023-07" db="EMBL/GenBank/DDBJ databases">
        <title>Sorghum-associated microbial communities from plants grown in Nebraska, USA.</title>
        <authorList>
            <person name="Schachtman D."/>
        </authorList>
    </citation>
    <scope>NUCLEOTIDE SEQUENCE</scope>
    <source>
        <strain evidence="4">DS3315</strain>
    </source>
</reference>
<dbReference type="GeneID" id="99712588"/>
<comment type="caution">
    <text evidence="4">The sequence shown here is derived from an EMBL/GenBank/DDBJ whole genome shotgun (WGS) entry which is preliminary data.</text>
</comment>
<evidence type="ECO:0000256" key="1">
    <source>
        <dbReference type="PIRSR" id="PIRSR640198-1"/>
    </source>
</evidence>
<dbReference type="InterPro" id="IPR036597">
    <property type="entry name" value="Fido-like_dom_sf"/>
</dbReference>
<gene>
    <name evidence="4" type="ORF">J2W39_002359</name>
</gene>
<evidence type="ECO:0000259" key="3">
    <source>
        <dbReference type="PROSITE" id="PS51459"/>
    </source>
</evidence>
<dbReference type="SUPFAM" id="SSF140931">
    <property type="entry name" value="Fic-like"/>
    <property type="match status" value="1"/>
</dbReference>
<dbReference type="PANTHER" id="PTHR13504">
    <property type="entry name" value="FIDO DOMAIN-CONTAINING PROTEIN DDB_G0283145"/>
    <property type="match status" value="1"/>
</dbReference>
<name>A0AAW8EF84_VARPD</name>
<sequence>MATPVAVRTATPAQRRLATALEALRTLQEQGRSVFNTGEFSRADREALVGAGFLQPVIQGWYMSASPSAKAGDTTPWIAGMKDFIAAYCNARFGSDWCVSAEYSLKLHAGTTLLPKQVVVHAPLGKNGVLDLPNGFSLMDYQARDFPAADRRDSVGNLRTMTLAQALLKVPENFFRASAEDAQVALLSISDASELSRVLAEGNHGTVAGRLAGAFRAVGRDAIADDIVGFMRALGNQVTEANPFETPLRIVPGDRIESPYVSRLRLMWASMRDDAASAFPLKEPGRPDDVAAYMRAVEDAYVTDAYHSLSIEGYRVTPELIRRVANGDWNEDIHEQDHQSRDAMAAHGYWLAHNEVKASIQSIFAGANAGNVLKGDHGAWFRAMFSPSVTAGLLAASDLAGYRGHQVYIRNAQHVPPPREAVREMMPVLFELLRDEPSAAVRAVLGHFMFVFIHPYMDGNGRLGRFLMNAMLASGGFPWTVLRLEDRDRYMAALNSASGQGDIKPFAAFIAQSLGAASGAQARSPRSDPRG</sequence>
<dbReference type="Pfam" id="PF02661">
    <property type="entry name" value="Fic"/>
    <property type="match status" value="1"/>
</dbReference>